<dbReference type="InterPro" id="IPR040256">
    <property type="entry name" value="At4g02000-like"/>
</dbReference>
<sequence>MENLTVALPVLGKANDRPQNPVSWSSLFQQGNANKLKTTLNHFKPIFSDGVVEVPEEVIEKGHKDWEDYLVGSFVEQDKMTAIEKGPIFIAGRLFVLRLWSPEIEKGKNLISSVPIWVKLEGVPKMLWSEDGLRFLASILSRPTECLDEATAKKTRLKFAKVCIEVDLNCSFPKTIKAKIREEVIEVKVEYTWISSRCTKCESFGNLTNKCTKKVTTVWQKSDEAGPSCKRNSQGEELIPPVQAVYKVVENMPTTTSPKGVNKEVCTEPQTMNRFSRLQTEEEESPVANSGTEMVVFQEPNEKEVTPEKSVDEGEQQNGVVHFSGVAENELVEETQEAMVTEENIEEANQEDLNKEEASIDGLDSPILVVGDEHFDGNVAVEHGQVNVIEDSLEELIDVPLEEVEKYVREKEMYHALVEDGSDEETSEPDMNNDEEIEVFKDHFVKEPVPIASLPPPTPKHRNMKREAKAKANELVEKSGGGTSKRGRGRPKGPV</sequence>
<dbReference type="OrthoDB" id="1939300at2759"/>
<dbReference type="EMBL" id="JABWDY010033141">
    <property type="protein sequence ID" value="KAF5183641.1"/>
    <property type="molecule type" value="Genomic_DNA"/>
</dbReference>
<evidence type="ECO:0000313" key="3">
    <source>
        <dbReference type="Proteomes" id="UP000554482"/>
    </source>
</evidence>
<reference evidence="2 3" key="1">
    <citation type="submission" date="2020-06" db="EMBL/GenBank/DDBJ databases">
        <title>Transcriptomic and genomic resources for Thalictrum thalictroides and T. hernandezii: Facilitating candidate gene discovery in an emerging model plant lineage.</title>
        <authorList>
            <person name="Arias T."/>
            <person name="Riano-Pachon D.M."/>
            <person name="Di Stilio V.S."/>
        </authorList>
    </citation>
    <scope>NUCLEOTIDE SEQUENCE [LARGE SCALE GENOMIC DNA]</scope>
    <source>
        <strain evidence="3">cv. WT478/WT964</strain>
        <tissue evidence="2">Leaves</tissue>
    </source>
</reference>
<proteinExistence type="predicted"/>
<gene>
    <name evidence="2" type="ORF">FRX31_026770</name>
</gene>
<comment type="caution">
    <text evidence="2">The sequence shown here is derived from an EMBL/GenBank/DDBJ whole genome shotgun (WGS) entry which is preliminary data.</text>
</comment>
<dbReference type="AlphaFoldDB" id="A0A7J6VG27"/>
<dbReference type="PANTHER" id="PTHR31286:SF165">
    <property type="entry name" value="DUF4283 DOMAIN-CONTAINING PROTEIN"/>
    <property type="match status" value="1"/>
</dbReference>
<accession>A0A7J6VG27</accession>
<evidence type="ECO:0008006" key="4">
    <source>
        <dbReference type="Google" id="ProtNLM"/>
    </source>
</evidence>
<dbReference type="PANTHER" id="PTHR31286">
    <property type="entry name" value="GLYCINE-RICH CELL WALL STRUCTURAL PROTEIN 1.8-LIKE"/>
    <property type="match status" value="1"/>
</dbReference>
<name>A0A7J6VG27_THATH</name>
<organism evidence="2 3">
    <name type="scientific">Thalictrum thalictroides</name>
    <name type="common">Rue-anemone</name>
    <name type="synonym">Anemone thalictroides</name>
    <dbReference type="NCBI Taxonomy" id="46969"/>
    <lineage>
        <taxon>Eukaryota</taxon>
        <taxon>Viridiplantae</taxon>
        <taxon>Streptophyta</taxon>
        <taxon>Embryophyta</taxon>
        <taxon>Tracheophyta</taxon>
        <taxon>Spermatophyta</taxon>
        <taxon>Magnoliopsida</taxon>
        <taxon>Ranunculales</taxon>
        <taxon>Ranunculaceae</taxon>
        <taxon>Thalictroideae</taxon>
        <taxon>Thalictrum</taxon>
    </lineage>
</organism>
<keyword evidence="3" id="KW-1185">Reference proteome</keyword>
<feature type="compositionally biased region" description="Basic and acidic residues" evidence="1">
    <location>
        <begin position="465"/>
        <end position="477"/>
    </location>
</feature>
<feature type="region of interest" description="Disordered" evidence="1">
    <location>
        <begin position="449"/>
        <end position="495"/>
    </location>
</feature>
<protein>
    <recommendedName>
        <fullName evidence="4">Rna exonuclease</fullName>
    </recommendedName>
</protein>
<dbReference type="Proteomes" id="UP000554482">
    <property type="component" value="Unassembled WGS sequence"/>
</dbReference>
<evidence type="ECO:0000256" key="1">
    <source>
        <dbReference type="SAM" id="MobiDB-lite"/>
    </source>
</evidence>
<evidence type="ECO:0000313" key="2">
    <source>
        <dbReference type="EMBL" id="KAF5183641.1"/>
    </source>
</evidence>
<feature type="compositionally biased region" description="Basic residues" evidence="1">
    <location>
        <begin position="485"/>
        <end position="495"/>
    </location>
</feature>